<evidence type="ECO:0000313" key="3">
    <source>
        <dbReference type="Proteomes" id="UP000033111"/>
    </source>
</evidence>
<sequence>MYDTAKIRKYNRRRGIKSNIPVNKRNRKKKKIGRPIKVDQEE</sequence>
<dbReference type="Proteomes" id="UP000033111">
    <property type="component" value="Chromosome"/>
</dbReference>
<name>A0A0E3P3F5_9EURY</name>
<gene>
    <name evidence="2" type="ORF">MSSIT_1291</name>
</gene>
<dbReference type="PATRIC" id="fig|1434120.4.peg.1647"/>
<dbReference type="HOGENOM" id="CLU_211859_0_0_2"/>
<dbReference type="KEGG" id="msw:MSSIT_1291"/>
<dbReference type="AlphaFoldDB" id="A0A0E3P3F5"/>
<reference evidence="2 3" key="1">
    <citation type="submission" date="2014-07" db="EMBL/GenBank/DDBJ databases">
        <title>Methanogenic archaea and the global carbon cycle.</title>
        <authorList>
            <person name="Henriksen J.R."/>
            <person name="Luke J."/>
            <person name="Reinhart S."/>
            <person name="Benedict M.N."/>
            <person name="Youngblut N.D."/>
            <person name="Metcalf M.E."/>
            <person name="Whitaker R.J."/>
            <person name="Metcalf W.W."/>
        </authorList>
    </citation>
    <scope>NUCLEOTIDE SEQUENCE [LARGE SCALE GENOMIC DNA]</scope>
    <source>
        <strain evidence="2 3">T4/M</strain>
    </source>
</reference>
<feature type="compositionally biased region" description="Basic residues" evidence="1">
    <location>
        <begin position="24"/>
        <end position="34"/>
    </location>
</feature>
<feature type="compositionally biased region" description="Basic residues" evidence="1">
    <location>
        <begin position="7"/>
        <end position="16"/>
    </location>
</feature>
<evidence type="ECO:0000313" key="2">
    <source>
        <dbReference type="EMBL" id="AKB28010.1"/>
    </source>
</evidence>
<evidence type="ECO:0000256" key="1">
    <source>
        <dbReference type="SAM" id="MobiDB-lite"/>
    </source>
</evidence>
<protein>
    <submittedName>
        <fullName evidence="2">Putative IS1648 transposase</fullName>
    </submittedName>
</protein>
<feature type="region of interest" description="Disordered" evidence="1">
    <location>
        <begin position="1"/>
        <end position="42"/>
    </location>
</feature>
<keyword evidence="3" id="KW-1185">Reference proteome</keyword>
<dbReference type="EMBL" id="CP009506">
    <property type="protein sequence ID" value="AKB28010.1"/>
    <property type="molecule type" value="Genomic_DNA"/>
</dbReference>
<organism evidence="2 3">
    <name type="scientific">Methanosarcina siciliae T4/M</name>
    <dbReference type="NCBI Taxonomy" id="1434120"/>
    <lineage>
        <taxon>Archaea</taxon>
        <taxon>Methanobacteriati</taxon>
        <taxon>Methanobacteriota</taxon>
        <taxon>Stenosarchaea group</taxon>
        <taxon>Methanomicrobia</taxon>
        <taxon>Methanosarcinales</taxon>
        <taxon>Methanosarcinaceae</taxon>
        <taxon>Methanosarcina</taxon>
    </lineage>
</organism>
<proteinExistence type="predicted"/>
<accession>A0A0E3P3F5</accession>